<dbReference type="EMBL" id="SNAA01000011">
    <property type="protein sequence ID" value="TDL78416.1"/>
    <property type="molecule type" value="Genomic_DNA"/>
</dbReference>
<evidence type="ECO:0000313" key="2">
    <source>
        <dbReference type="Proteomes" id="UP000295701"/>
    </source>
</evidence>
<organism evidence="1 2">
    <name type="scientific">Palleronia sediminis</name>
    <dbReference type="NCBI Taxonomy" id="2547833"/>
    <lineage>
        <taxon>Bacteria</taxon>
        <taxon>Pseudomonadati</taxon>
        <taxon>Pseudomonadota</taxon>
        <taxon>Alphaproteobacteria</taxon>
        <taxon>Rhodobacterales</taxon>
        <taxon>Roseobacteraceae</taxon>
        <taxon>Palleronia</taxon>
    </lineage>
</organism>
<protein>
    <recommendedName>
        <fullName evidence="3">Aminoglycoside phosphotransferase domain-containing protein</fullName>
    </recommendedName>
</protein>
<dbReference type="RefSeq" id="WP_168771119.1">
    <property type="nucleotide sequence ID" value="NZ_SNAA01000011.1"/>
</dbReference>
<accession>A0A4R6AAW5</accession>
<name>A0A4R6AAW5_9RHOB</name>
<evidence type="ECO:0008006" key="3">
    <source>
        <dbReference type="Google" id="ProtNLM"/>
    </source>
</evidence>
<dbReference type="Proteomes" id="UP000295701">
    <property type="component" value="Unassembled WGS sequence"/>
</dbReference>
<dbReference type="InterPro" id="IPR011009">
    <property type="entry name" value="Kinase-like_dom_sf"/>
</dbReference>
<sequence>MARPQFEGMSEAWLLGARVARPLFCDDADGIVATAWAGDESMIEALSKNATAREVQIVAAGEWLADWHRRGAVGLRAFAPELLTDPLADLRAAGTLGPNCAAALAALDRRASALTGAPCDEVRVFGDFAAKNLILNPQGPVAIDRPRRMRGPAARDHARFLLDLAINLARSELSVGARDARLA</sequence>
<proteinExistence type="predicted"/>
<keyword evidence="2" id="KW-1185">Reference proteome</keyword>
<gene>
    <name evidence="1" type="ORF">E2L08_10770</name>
</gene>
<reference evidence="1 2" key="1">
    <citation type="submission" date="2019-03" db="EMBL/GenBank/DDBJ databases">
        <title>Primorskyibacter sp. SS33 isolated from sediments.</title>
        <authorList>
            <person name="Xunke S."/>
        </authorList>
    </citation>
    <scope>NUCLEOTIDE SEQUENCE [LARGE SCALE GENOMIC DNA]</scope>
    <source>
        <strain evidence="1 2">SS33</strain>
    </source>
</reference>
<dbReference type="SUPFAM" id="SSF56112">
    <property type="entry name" value="Protein kinase-like (PK-like)"/>
    <property type="match status" value="1"/>
</dbReference>
<evidence type="ECO:0000313" key="1">
    <source>
        <dbReference type="EMBL" id="TDL78416.1"/>
    </source>
</evidence>
<comment type="caution">
    <text evidence="1">The sequence shown here is derived from an EMBL/GenBank/DDBJ whole genome shotgun (WGS) entry which is preliminary data.</text>
</comment>
<dbReference type="AlphaFoldDB" id="A0A4R6AAW5"/>